<comment type="function">
    <text evidence="1">Involved in DNA damage repair.</text>
</comment>
<dbReference type="InterPro" id="IPR006978">
    <property type="entry name" value="Nre_N"/>
</dbReference>
<name>A0AAX4KWR9_9CREN</name>
<comment type="caution">
    <text evidence="1">Lacks conserved residue(s) required for the propagation of feature annotation.</text>
</comment>
<feature type="domain" description="Archaeal Nre N-terminal" evidence="2">
    <location>
        <begin position="16"/>
        <end position="278"/>
    </location>
</feature>
<dbReference type="PANTHER" id="PTHR38136:SF2">
    <property type="entry name" value="DNA REPAIR PROTEIN"/>
    <property type="match status" value="1"/>
</dbReference>
<evidence type="ECO:0000313" key="4">
    <source>
        <dbReference type="EMBL" id="WWQ59199.1"/>
    </source>
</evidence>
<organism evidence="4 5">
    <name type="scientific">Sulfolobus tengchongensis</name>
    <dbReference type="NCBI Taxonomy" id="207809"/>
    <lineage>
        <taxon>Archaea</taxon>
        <taxon>Thermoproteota</taxon>
        <taxon>Thermoprotei</taxon>
        <taxon>Sulfolobales</taxon>
        <taxon>Sulfolobaceae</taxon>
        <taxon>Sulfolobus</taxon>
    </lineage>
</organism>
<sequence>MIRPELCIRCRGAKYLCGLSYCPIIVTTRIRKINTTEVLGSSPPTVFVGRYNYPKITIYPSSPPVIGDTSKFEDPKYWLTSDLNEFLSMRLSLVRGGIRYHRDAAKQPDRLLIDIQSITIASRPVDLDLVLKKPPSGGILDDSLPPLGPSAPLEKLEINTLPPPLKVTEKVYGDSDMKAKDGIMMLYKSGLDVEKIAKILSVGGLGIDRKLVPTRWSITAIDKIVSDSLIEKIKNYETIDKIEVYYRQFNKNLFVAFLLPKKWSFEWGEAWFPGSTWNKWGNYVNVEIDNEGYEGRTEYPEIGGCYYASRLGTAEFLEKRKRQATAILWREIYSGFNLPVGVWFVRENVREMFKQKPFLFDDITSALAFAESLLKVDIKKWLRHSMLSYNTIDKWLK</sequence>
<comment type="similarity">
    <text evidence="1">Belongs to the Nre family.</text>
</comment>
<keyword evidence="5" id="KW-1185">Reference proteome</keyword>
<dbReference type="RefSeq" id="WP_338598167.1">
    <property type="nucleotide sequence ID" value="NZ_CP146016.1"/>
</dbReference>
<dbReference type="HAMAP" id="MF_02096">
    <property type="entry name" value="Nre"/>
    <property type="match status" value="1"/>
</dbReference>
<gene>
    <name evidence="4" type="ORF">V6M85_06690</name>
</gene>
<protein>
    <recommendedName>
        <fullName evidence="1">DNA repair protein</fullName>
    </recommendedName>
</protein>
<dbReference type="Pfam" id="PF04894">
    <property type="entry name" value="Nre_N"/>
    <property type="match status" value="1"/>
</dbReference>
<dbReference type="AlphaFoldDB" id="A0AAX4KWR9"/>
<dbReference type="GO" id="GO:0006281">
    <property type="term" value="P:DNA repair"/>
    <property type="evidence" value="ECO:0007669"/>
    <property type="project" value="UniProtKB-UniRule"/>
</dbReference>
<dbReference type="InterPro" id="IPR006979">
    <property type="entry name" value="Nre_C"/>
</dbReference>
<dbReference type="PANTHER" id="PTHR38136">
    <property type="entry name" value="DNA REPAIR PROTEIN"/>
    <property type="match status" value="1"/>
</dbReference>
<keyword evidence="1" id="KW-0227">DNA damage</keyword>
<dbReference type="EMBL" id="CP146016">
    <property type="protein sequence ID" value="WWQ59199.1"/>
    <property type="molecule type" value="Genomic_DNA"/>
</dbReference>
<dbReference type="InterPro" id="IPR033167">
    <property type="entry name" value="Nre"/>
</dbReference>
<keyword evidence="1" id="KW-0234">DNA repair</keyword>
<dbReference type="GeneID" id="89336440"/>
<evidence type="ECO:0000259" key="3">
    <source>
        <dbReference type="Pfam" id="PF04895"/>
    </source>
</evidence>
<reference evidence="4 5" key="1">
    <citation type="submission" date="2024-02" db="EMBL/GenBank/DDBJ databases">
        <title>STSV induces naive adaptation in Sulfolobus.</title>
        <authorList>
            <person name="Xiang X."/>
            <person name="Song M."/>
        </authorList>
    </citation>
    <scope>NUCLEOTIDE SEQUENCE [LARGE SCALE GENOMIC DNA]</scope>
    <source>
        <strain evidence="4 5">RT2</strain>
    </source>
</reference>
<evidence type="ECO:0000313" key="5">
    <source>
        <dbReference type="Proteomes" id="UP001432202"/>
    </source>
</evidence>
<evidence type="ECO:0000256" key="1">
    <source>
        <dbReference type="HAMAP-Rule" id="MF_02096"/>
    </source>
</evidence>
<dbReference type="Proteomes" id="UP001432202">
    <property type="component" value="Chromosome"/>
</dbReference>
<proteinExistence type="inferred from homology"/>
<dbReference type="Pfam" id="PF04895">
    <property type="entry name" value="Nre_C"/>
    <property type="match status" value="1"/>
</dbReference>
<evidence type="ECO:0000259" key="2">
    <source>
        <dbReference type="Pfam" id="PF04894"/>
    </source>
</evidence>
<feature type="domain" description="Archaeal Nre C-terminal" evidence="3">
    <location>
        <begin position="291"/>
        <end position="390"/>
    </location>
</feature>
<accession>A0AAX4KWR9</accession>